<dbReference type="PROSITE" id="PS51278">
    <property type="entry name" value="GATASE_TYPE_2"/>
    <property type="match status" value="1"/>
</dbReference>
<feature type="non-terminal residue" evidence="2">
    <location>
        <position position="97"/>
    </location>
</feature>
<evidence type="ECO:0000259" key="1">
    <source>
        <dbReference type="PROSITE" id="PS51278"/>
    </source>
</evidence>
<proteinExistence type="predicted"/>
<dbReference type="InterPro" id="IPR051786">
    <property type="entry name" value="ASN_synthetase/amidase"/>
</dbReference>
<evidence type="ECO:0000313" key="2">
    <source>
        <dbReference type="EMBL" id="GAG94116.1"/>
    </source>
</evidence>
<dbReference type="PANTHER" id="PTHR43284:SF1">
    <property type="entry name" value="ASPARAGINE SYNTHETASE"/>
    <property type="match status" value="1"/>
</dbReference>
<protein>
    <recommendedName>
        <fullName evidence="1">Glutamine amidotransferase type-2 domain-containing protein</fullName>
    </recommendedName>
</protein>
<dbReference type="AlphaFoldDB" id="X1DCG0"/>
<organism evidence="2">
    <name type="scientific">marine sediment metagenome</name>
    <dbReference type="NCBI Taxonomy" id="412755"/>
    <lineage>
        <taxon>unclassified sequences</taxon>
        <taxon>metagenomes</taxon>
        <taxon>ecological metagenomes</taxon>
    </lineage>
</organism>
<feature type="domain" description="Glutamine amidotransferase type-2" evidence="1">
    <location>
        <begin position="2"/>
        <end position="97"/>
    </location>
</feature>
<dbReference type="InterPro" id="IPR017932">
    <property type="entry name" value="GATase_2_dom"/>
</dbReference>
<name>X1DCG0_9ZZZZ</name>
<reference evidence="2" key="1">
    <citation type="journal article" date="2014" name="Front. Microbiol.">
        <title>High frequency of phylogenetically diverse reductive dehalogenase-homologous genes in deep subseafloor sedimentary metagenomes.</title>
        <authorList>
            <person name="Kawai M."/>
            <person name="Futagami T."/>
            <person name="Toyoda A."/>
            <person name="Takaki Y."/>
            <person name="Nishi S."/>
            <person name="Hori S."/>
            <person name="Arai W."/>
            <person name="Tsubouchi T."/>
            <person name="Morono Y."/>
            <person name="Uchiyama I."/>
            <person name="Ito T."/>
            <person name="Fujiyama A."/>
            <person name="Inagaki F."/>
            <person name="Takami H."/>
        </authorList>
    </citation>
    <scope>NUCLEOTIDE SEQUENCE</scope>
    <source>
        <strain evidence="2">Expedition CK06-06</strain>
    </source>
</reference>
<dbReference type="SUPFAM" id="SSF56235">
    <property type="entry name" value="N-terminal nucleophile aminohydrolases (Ntn hydrolases)"/>
    <property type="match status" value="1"/>
</dbReference>
<dbReference type="PANTHER" id="PTHR43284">
    <property type="entry name" value="ASPARAGINE SYNTHETASE (GLUTAMINE-HYDROLYZING)"/>
    <property type="match status" value="1"/>
</dbReference>
<gene>
    <name evidence="2" type="ORF">S01H4_38770</name>
</gene>
<dbReference type="EMBL" id="BART01020936">
    <property type="protein sequence ID" value="GAG94116.1"/>
    <property type="molecule type" value="Genomic_DNA"/>
</dbReference>
<dbReference type="InterPro" id="IPR029055">
    <property type="entry name" value="Ntn_hydrolases_N"/>
</dbReference>
<dbReference type="Pfam" id="PF13522">
    <property type="entry name" value="GATase_6"/>
    <property type="match status" value="1"/>
</dbReference>
<sequence>MCGINGIYNFNTHEPVDKIALLQMRDTMQHRGPDETDFYLEGNIGLGHRRLSIIDLARGHQPLCNEDGTVWIVYNGEVFNHDELRQALIKKGHKFNT</sequence>
<accession>X1DCG0</accession>
<dbReference type="Gene3D" id="3.60.20.10">
    <property type="entry name" value="Glutamine Phosphoribosylpyrophosphate, subunit 1, domain 1"/>
    <property type="match status" value="1"/>
</dbReference>
<comment type="caution">
    <text evidence="2">The sequence shown here is derived from an EMBL/GenBank/DDBJ whole genome shotgun (WGS) entry which is preliminary data.</text>
</comment>